<dbReference type="EMBL" id="JAXBLV010000189">
    <property type="protein sequence ID" value="MDY3561137.1"/>
    <property type="molecule type" value="Genomic_DNA"/>
</dbReference>
<evidence type="ECO:0000256" key="1">
    <source>
        <dbReference type="SAM" id="Phobius"/>
    </source>
</evidence>
<evidence type="ECO:0000313" key="3">
    <source>
        <dbReference type="Proteomes" id="UP001272242"/>
    </source>
</evidence>
<name>A0ABU5F318_9BACT</name>
<keyword evidence="3" id="KW-1185">Reference proteome</keyword>
<organism evidence="2 3">
    <name type="scientific">Gemmata algarum</name>
    <dbReference type="NCBI Taxonomy" id="2975278"/>
    <lineage>
        <taxon>Bacteria</taxon>
        <taxon>Pseudomonadati</taxon>
        <taxon>Planctomycetota</taxon>
        <taxon>Planctomycetia</taxon>
        <taxon>Gemmatales</taxon>
        <taxon>Gemmataceae</taxon>
        <taxon>Gemmata</taxon>
    </lineage>
</organism>
<evidence type="ECO:0008006" key="4">
    <source>
        <dbReference type="Google" id="ProtNLM"/>
    </source>
</evidence>
<keyword evidence="1" id="KW-0812">Transmembrane</keyword>
<comment type="caution">
    <text evidence="2">The sequence shown here is derived from an EMBL/GenBank/DDBJ whole genome shotgun (WGS) entry which is preliminary data.</text>
</comment>
<reference evidence="3" key="1">
    <citation type="journal article" date="2023" name="Mar. Drugs">
        <title>Gemmata algarum, a Novel Planctomycete Isolated from an Algal Mat, Displays Antimicrobial Activity.</title>
        <authorList>
            <person name="Kumar G."/>
            <person name="Kallscheuer N."/>
            <person name="Kashif M."/>
            <person name="Ahamad S."/>
            <person name="Jagadeeshwari U."/>
            <person name="Pannikurungottu S."/>
            <person name="Haufschild T."/>
            <person name="Kabuu M."/>
            <person name="Sasikala C."/>
            <person name="Jogler C."/>
            <person name="Ramana C."/>
        </authorList>
    </citation>
    <scope>NUCLEOTIDE SEQUENCE [LARGE SCALE GENOMIC DNA]</scope>
    <source>
        <strain evidence="3">JC673</strain>
    </source>
</reference>
<protein>
    <recommendedName>
        <fullName evidence="4">DUF2637 domain-containing protein</fullName>
    </recommendedName>
</protein>
<feature type="transmembrane region" description="Helical" evidence="1">
    <location>
        <begin position="50"/>
        <end position="74"/>
    </location>
</feature>
<keyword evidence="1" id="KW-1133">Transmembrane helix</keyword>
<accession>A0ABU5F318</accession>
<gene>
    <name evidence="2" type="ORF">R5W23_002398</name>
</gene>
<dbReference type="Proteomes" id="UP001272242">
    <property type="component" value="Unassembled WGS sequence"/>
</dbReference>
<proteinExistence type="predicted"/>
<sequence length="152" mass="16054">MTIRSRLWLLLPAVTLCAVDIGLTLAGQSSGYWSGRYELAHEANPFARPALMRGPVTFAAFGFVYAAVVAAVVCGWRSAGVWVAALVTVAHAVGGAGWLVRFGPCGWGAAVAFLLAAAEGSARCWRRATRQVEHGGTPALIPDAERFAGRNR</sequence>
<feature type="transmembrane region" description="Helical" evidence="1">
    <location>
        <begin position="106"/>
        <end position="125"/>
    </location>
</feature>
<keyword evidence="1" id="KW-0472">Membrane</keyword>
<feature type="transmembrane region" description="Helical" evidence="1">
    <location>
        <begin position="81"/>
        <end position="100"/>
    </location>
</feature>
<evidence type="ECO:0000313" key="2">
    <source>
        <dbReference type="EMBL" id="MDY3561137.1"/>
    </source>
</evidence>
<dbReference type="RefSeq" id="WP_320687602.1">
    <property type="nucleotide sequence ID" value="NZ_JAXBLV010000189.1"/>
</dbReference>